<dbReference type="Proteomes" id="UP001354073">
    <property type="component" value="Unassembled WGS sequence"/>
</dbReference>
<organism evidence="1 2">
    <name type="scientific">Vibrio campbellii</name>
    <dbReference type="NCBI Taxonomy" id="680"/>
    <lineage>
        <taxon>Bacteria</taxon>
        <taxon>Pseudomonadati</taxon>
        <taxon>Pseudomonadota</taxon>
        <taxon>Gammaproteobacteria</taxon>
        <taxon>Vibrionales</taxon>
        <taxon>Vibrionaceae</taxon>
        <taxon>Vibrio</taxon>
    </lineage>
</organism>
<evidence type="ECO:0000313" key="2">
    <source>
        <dbReference type="Proteomes" id="UP001354073"/>
    </source>
</evidence>
<accession>A0ACC7RDU0</accession>
<evidence type="ECO:0000313" key="1">
    <source>
        <dbReference type="EMBL" id="MGI1898477.1"/>
    </source>
</evidence>
<protein>
    <submittedName>
        <fullName evidence="1">Uncharacterized protein</fullName>
    </submittedName>
</protein>
<feature type="non-terminal residue" evidence="1">
    <location>
        <position position="1"/>
    </location>
</feature>
<gene>
    <name evidence="1" type="ORF">REH74_013195</name>
</gene>
<comment type="caution">
    <text evidence="1">The sequence shown here is derived from an EMBL/GenBank/DDBJ whole genome shotgun (WGS) entry which is preliminary data.</text>
</comment>
<reference evidence="1" key="1">
    <citation type="submission" date="2024-11" db="EMBL/GenBank/DDBJ databases">
        <title>Identification of new Vibrio campbellii strains harboring the pVA1 plasmid isolated from Penaeus vannamei postlarvae affected by outbreaks of acute hepatopancreatic necrosis disease (AHPND) in Mexico.</title>
        <authorList>
            <person name="Gomez-Gil B."/>
            <person name="Enciso-Ibarra J."/>
        </authorList>
    </citation>
    <scope>NUCLEOTIDE SEQUENCE</scope>
    <source>
        <strain evidence="1">M270204</strain>
    </source>
</reference>
<sequence length="84" mass="9445">LAEHRKITFVVNLQQKKTMKTYGANMKKACNLCDISSHNIAAKVCIFDQLLKLNVVKLPHYNQSLGKQMALGSTMFLLSDYGEV</sequence>
<name>A0ACC7RDU0_9VIBR</name>
<dbReference type="EMBL" id="JAVHXJ020000057">
    <property type="protein sequence ID" value="MGI1898477.1"/>
    <property type="molecule type" value="Genomic_DNA"/>
</dbReference>
<proteinExistence type="predicted"/>